<dbReference type="InterPro" id="IPR018022">
    <property type="entry name" value="IPT"/>
</dbReference>
<dbReference type="eggNOG" id="COG0324">
    <property type="taxonomic scope" value="Bacteria"/>
</dbReference>
<keyword evidence="5 10" id="KW-0819">tRNA processing</keyword>
<dbReference type="RefSeq" id="WP_025363269.1">
    <property type="nucleotide sequence ID" value="NZ_CP006681.1"/>
</dbReference>
<keyword evidence="8 10" id="KW-0460">Magnesium</keyword>
<evidence type="ECO:0000256" key="13">
    <source>
        <dbReference type="RuleBase" id="RU003785"/>
    </source>
</evidence>
<keyword evidence="4 10" id="KW-0808">Transferase</keyword>
<evidence type="ECO:0000256" key="6">
    <source>
        <dbReference type="ARBA" id="ARBA00022741"/>
    </source>
</evidence>
<dbReference type="HAMAP" id="MF_00185">
    <property type="entry name" value="IPP_trans"/>
    <property type="match status" value="1"/>
</dbReference>
<feature type="site" description="Interaction with substrate tRNA" evidence="10">
    <location>
        <position position="100"/>
    </location>
</feature>
<sequence>MKKIIVIVGPTASGKTDLSLKIAKLFNGECINADSTQIFKGTDIATNKIKTEEMQGVVHHLISIKEVNETYSVADYQTQARTIIDKILKQDKTPIVIGGTGLYINALIMNYNFLFENQTIVGFKEQFEELSNHQLWEQLNQIDTLAANEIHVNNRNKIIRALEIIEYSKSLKSDLNKNNKTLFYDNLIIIGIKPDREKLHQRINERVLQLTDRGLFDEIKKAYEDNNFNASAQALKCIGGPEIIQYLKQEIDYDQTIALMQRNNRRYARRQMTWFRNQYDNVHWFEHQYSDFEQMCDQVLEFLKTKIK</sequence>
<evidence type="ECO:0000256" key="3">
    <source>
        <dbReference type="ARBA" id="ARBA00005842"/>
    </source>
</evidence>
<gene>
    <name evidence="10 14" type="primary">miaA</name>
    <name evidence="14" type="ORF">SCULI_v1c06960</name>
</gene>
<comment type="function">
    <text evidence="2 10 12">Catalyzes the transfer of a dimethylallyl group onto the adenine at position 37 in tRNAs that read codons beginning with uridine, leading to the formation of N6-(dimethylallyl)adenosine (i(6)A).</text>
</comment>
<comment type="similarity">
    <text evidence="3 10 13">Belongs to the IPP transferase family.</text>
</comment>
<keyword evidence="7 10" id="KW-0067">ATP-binding</keyword>
<evidence type="ECO:0000256" key="11">
    <source>
        <dbReference type="RuleBase" id="RU003783"/>
    </source>
</evidence>
<dbReference type="PANTHER" id="PTHR11088">
    <property type="entry name" value="TRNA DIMETHYLALLYLTRANSFERASE"/>
    <property type="match status" value="1"/>
</dbReference>
<reference evidence="14 15" key="1">
    <citation type="journal article" date="2014" name="Genome Biol. Evol.">
        <title>Molecular evolution of the substrate utilization strategies and putative virulence factors in mosquito-associated Spiroplasma species.</title>
        <authorList>
            <person name="Chang T.H."/>
            <person name="Lo W.S."/>
            <person name="Ku C."/>
            <person name="Chen L.L."/>
            <person name="Kuo C.H."/>
        </authorList>
    </citation>
    <scope>NUCLEOTIDE SEQUENCE [LARGE SCALE GENOMIC DNA]</scope>
    <source>
        <strain evidence="14">AES-1</strain>
    </source>
</reference>
<dbReference type="InterPro" id="IPR027417">
    <property type="entry name" value="P-loop_NTPase"/>
</dbReference>
<evidence type="ECO:0000256" key="5">
    <source>
        <dbReference type="ARBA" id="ARBA00022694"/>
    </source>
</evidence>
<evidence type="ECO:0000256" key="1">
    <source>
        <dbReference type="ARBA" id="ARBA00001946"/>
    </source>
</evidence>
<evidence type="ECO:0000256" key="4">
    <source>
        <dbReference type="ARBA" id="ARBA00022679"/>
    </source>
</evidence>
<accession>W6A7S4</accession>
<evidence type="ECO:0000256" key="8">
    <source>
        <dbReference type="ARBA" id="ARBA00022842"/>
    </source>
</evidence>
<dbReference type="EMBL" id="CP006681">
    <property type="protein sequence ID" value="AHI53037.1"/>
    <property type="molecule type" value="Genomic_DNA"/>
</dbReference>
<dbReference type="Proteomes" id="UP000019267">
    <property type="component" value="Chromosome"/>
</dbReference>
<dbReference type="Gene3D" id="1.10.20.140">
    <property type="match status" value="1"/>
</dbReference>
<comment type="catalytic activity">
    <reaction evidence="9 10 11">
        <text>adenosine(37) in tRNA + dimethylallyl diphosphate = N(6)-dimethylallyladenosine(37) in tRNA + diphosphate</text>
        <dbReference type="Rhea" id="RHEA:26482"/>
        <dbReference type="Rhea" id="RHEA-COMP:10162"/>
        <dbReference type="Rhea" id="RHEA-COMP:10375"/>
        <dbReference type="ChEBI" id="CHEBI:33019"/>
        <dbReference type="ChEBI" id="CHEBI:57623"/>
        <dbReference type="ChEBI" id="CHEBI:74411"/>
        <dbReference type="ChEBI" id="CHEBI:74415"/>
        <dbReference type="EC" id="2.5.1.75"/>
    </reaction>
</comment>
<dbReference type="GO" id="GO:0006400">
    <property type="term" value="P:tRNA modification"/>
    <property type="evidence" value="ECO:0007669"/>
    <property type="project" value="TreeGrafter"/>
</dbReference>
<feature type="binding site" evidence="10">
    <location>
        <begin position="11"/>
        <end position="16"/>
    </location>
    <ligand>
        <name>substrate</name>
    </ligand>
</feature>
<dbReference type="GO" id="GO:0052381">
    <property type="term" value="F:tRNA dimethylallyltransferase activity"/>
    <property type="evidence" value="ECO:0007669"/>
    <property type="project" value="UniProtKB-UniRule"/>
</dbReference>
<keyword evidence="15" id="KW-1185">Reference proteome</keyword>
<protein>
    <recommendedName>
        <fullName evidence="10">tRNA dimethylallyltransferase</fullName>
        <ecNumber evidence="10">2.5.1.75</ecNumber>
    </recommendedName>
    <alternativeName>
        <fullName evidence="10">Dimethylallyl diphosphate:tRNA dimethylallyltransferase</fullName>
        <shortName evidence="10">DMAPP:tRNA dimethylallyltransferase</shortName>
        <shortName evidence="10">DMATase</shortName>
    </alternativeName>
    <alternativeName>
        <fullName evidence="10">Isopentenyl-diphosphate:tRNA isopentenyltransferase</fullName>
        <shortName evidence="10">IPP transferase</shortName>
        <shortName evidence="10">IPPT</shortName>
        <shortName evidence="10">IPTase</shortName>
    </alternativeName>
</protein>
<evidence type="ECO:0000256" key="7">
    <source>
        <dbReference type="ARBA" id="ARBA00022840"/>
    </source>
</evidence>
<dbReference type="KEGG" id="scq:SCULI_v1c06960"/>
<dbReference type="NCBIfam" id="TIGR00174">
    <property type="entry name" value="miaA"/>
    <property type="match status" value="1"/>
</dbReference>
<organism evidence="14 15">
    <name type="scientific">Spiroplasma culicicola AES-1</name>
    <dbReference type="NCBI Taxonomy" id="1276246"/>
    <lineage>
        <taxon>Bacteria</taxon>
        <taxon>Bacillati</taxon>
        <taxon>Mycoplasmatota</taxon>
        <taxon>Mollicutes</taxon>
        <taxon>Entomoplasmatales</taxon>
        <taxon>Spiroplasmataceae</taxon>
        <taxon>Spiroplasma</taxon>
    </lineage>
</organism>
<comment type="subunit">
    <text evidence="10">Monomer.</text>
</comment>
<feature type="region of interest" description="Interaction with substrate tRNA" evidence="10">
    <location>
        <begin position="34"/>
        <end position="37"/>
    </location>
</feature>
<dbReference type="AlphaFoldDB" id="W6A7S4"/>
<evidence type="ECO:0000256" key="9">
    <source>
        <dbReference type="ARBA" id="ARBA00049563"/>
    </source>
</evidence>
<dbReference type="HOGENOM" id="CLU_032616_0_1_14"/>
<comment type="caution">
    <text evidence="10">Lacks conserved residue(s) required for the propagation of feature annotation.</text>
</comment>
<dbReference type="OrthoDB" id="9776390at2"/>
<name>W6A7S4_9MOLU</name>
<dbReference type="InterPro" id="IPR039657">
    <property type="entry name" value="Dimethylallyltransferase"/>
</dbReference>
<evidence type="ECO:0000256" key="2">
    <source>
        <dbReference type="ARBA" id="ARBA00003213"/>
    </source>
</evidence>
<dbReference type="SUPFAM" id="SSF52540">
    <property type="entry name" value="P-loop containing nucleoside triphosphate hydrolases"/>
    <property type="match status" value="2"/>
</dbReference>
<dbReference type="EC" id="2.5.1.75" evidence="10"/>
<dbReference type="PANTHER" id="PTHR11088:SF60">
    <property type="entry name" value="TRNA DIMETHYLALLYLTRANSFERASE"/>
    <property type="match status" value="1"/>
</dbReference>
<dbReference type="Pfam" id="PF01715">
    <property type="entry name" value="IPPT"/>
    <property type="match status" value="1"/>
</dbReference>
<dbReference type="GO" id="GO:0005524">
    <property type="term" value="F:ATP binding"/>
    <property type="evidence" value="ECO:0007669"/>
    <property type="project" value="UniProtKB-UniRule"/>
</dbReference>
<evidence type="ECO:0000256" key="10">
    <source>
        <dbReference type="HAMAP-Rule" id="MF_00185"/>
    </source>
</evidence>
<keyword evidence="6 10" id="KW-0547">Nucleotide-binding</keyword>
<evidence type="ECO:0000313" key="14">
    <source>
        <dbReference type="EMBL" id="AHI53037.1"/>
    </source>
</evidence>
<feature type="binding site" evidence="10">
    <location>
        <begin position="9"/>
        <end position="16"/>
    </location>
    <ligand>
        <name>ATP</name>
        <dbReference type="ChEBI" id="CHEBI:30616"/>
    </ligand>
</feature>
<evidence type="ECO:0000313" key="15">
    <source>
        <dbReference type="Proteomes" id="UP000019267"/>
    </source>
</evidence>
<evidence type="ECO:0000256" key="12">
    <source>
        <dbReference type="RuleBase" id="RU003784"/>
    </source>
</evidence>
<comment type="cofactor">
    <cofactor evidence="1 10">
        <name>Mg(2+)</name>
        <dbReference type="ChEBI" id="CHEBI:18420"/>
    </cofactor>
</comment>
<proteinExistence type="inferred from homology"/>
<dbReference type="Gene3D" id="3.40.50.300">
    <property type="entry name" value="P-loop containing nucleotide triphosphate hydrolases"/>
    <property type="match status" value="1"/>
</dbReference>
<dbReference type="PATRIC" id="fig|1276246.3.peg.694"/>
<dbReference type="STRING" id="1276246.SCULI_v1c06960"/>